<proteinExistence type="inferred from homology"/>
<name>A0A1V0DR61_NEILA</name>
<dbReference type="InterPro" id="IPR035644">
    <property type="entry name" value="MraZ_C"/>
</dbReference>
<dbReference type="GO" id="GO:0005737">
    <property type="term" value="C:cytoplasm"/>
    <property type="evidence" value="ECO:0007669"/>
    <property type="project" value="UniProtKB-UniRule"/>
</dbReference>
<dbReference type="InterPro" id="IPR003444">
    <property type="entry name" value="MraZ"/>
</dbReference>
<reference evidence="9 11" key="1">
    <citation type="submission" date="2017-03" db="EMBL/GenBank/DDBJ databases">
        <title>N. lactamica Y92-1009 whole genome sequence.</title>
        <authorList>
            <person name="Pandey A.K."/>
            <person name="Read R.C."/>
        </authorList>
    </citation>
    <scope>NUCLEOTIDE SEQUENCE [LARGE SCALE GENOMIC DNA]</scope>
    <source>
        <strain evidence="9 11">Y92-1009</strain>
    </source>
</reference>
<dbReference type="GO" id="GO:2000143">
    <property type="term" value="P:negative regulation of DNA-templated transcription initiation"/>
    <property type="evidence" value="ECO:0007669"/>
    <property type="project" value="TreeGrafter"/>
</dbReference>
<dbReference type="Pfam" id="PF02381">
    <property type="entry name" value="MraZ"/>
    <property type="match status" value="2"/>
</dbReference>
<dbReference type="PROSITE" id="PS51740">
    <property type="entry name" value="SPOVT_ABRB"/>
    <property type="match status" value="2"/>
</dbReference>
<keyword evidence="10" id="KW-0131">Cell cycle</keyword>
<dbReference type="GO" id="GO:0051301">
    <property type="term" value="P:cell division"/>
    <property type="evidence" value="ECO:0007669"/>
    <property type="project" value="UniProtKB-KW"/>
</dbReference>
<evidence type="ECO:0000256" key="6">
    <source>
        <dbReference type="ARBA" id="ARBA00023163"/>
    </source>
</evidence>
<comment type="subcellular location">
    <subcellularLocation>
        <location evidence="7">Cytoplasm</location>
        <location evidence="7">Nucleoid</location>
    </subcellularLocation>
</comment>
<keyword evidence="3" id="KW-0677">Repeat</keyword>
<gene>
    <name evidence="7 10" type="primary">mraZ</name>
    <name evidence="9" type="ORF">B2G52_00115</name>
    <name evidence="10" type="ORF">NCTC10616_01374</name>
</gene>
<reference evidence="10 12" key="2">
    <citation type="submission" date="2018-06" db="EMBL/GenBank/DDBJ databases">
        <authorList>
            <consortium name="Pathogen Informatics"/>
            <person name="Doyle S."/>
        </authorList>
    </citation>
    <scope>NUCLEOTIDE SEQUENCE [LARGE SCALE GENOMIC DNA]</scope>
    <source>
        <strain evidence="10 12">NCTC10616</strain>
    </source>
</reference>
<keyword evidence="10" id="KW-0132">Cell division</keyword>
<dbReference type="GO" id="GO:0009295">
    <property type="term" value="C:nucleoid"/>
    <property type="evidence" value="ECO:0007669"/>
    <property type="project" value="UniProtKB-SubCell"/>
</dbReference>
<dbReference type="RefSeq" id="WP_003709938.1">
    <property type="nucleotide sequence ID" value="NZ_CAUJPL010000019.1"/>
</dbReference>
<feature type="domain" description="SpoVT-AbrB" evidence="8">
    <location>
        <begin position="5"/>
        <end position="51"/>
    </location>
</feature>
<accession>A0A1V0DR61</accession>
<evidence type="ECO:0000256" key="2">
    <source>
        <dbReference type="ARBA" id="ARBA00022490"/>
    </source>
</evidence>
<feature type="domain" description="SpoVT-AbrB" evidence="8">
    <location>
        <begin position="81"/>
        <end position="124"/>
    </location>
</feature>
<keyword evidence="4 7" id="KW-0805">Transcription regulation</keyword>
<evidence type="ECO:0000313" key="11">
    <source>
        <dbReference type="Proteomes" id="UP000191249"/>
    </source>
</evidence>
<sequence length="151" mass="17196">MFGGAHELSIDSKGRLAVPAKFRDILSRLYTPAVVVTLESKHKLLMYPVAEWEKVAAQLLNLKVADNPVLRRFQNLLLHNAEILEWDGAGRVLLPAGLRKRVVFDREVVLVGRANRLELWGREQWEAEMVQALDDDPEELAFQLSQTDLQL</sequence>
<dbReference type="HAMAP" id="MF_01008">
    <property type="entry name" value="MraZ"/>
    <property type="match status" value="1"/>
</dbReference>
<evidence type="ECO:0000313" key="9">
    <source>
        <dbReference type="EMBL" id="ARB03529.1"/>
    </source>
</evidence>
<dbReference type="InterPro" id="IPR035642">
    <property type="entry name" value="MraZ_N"/>
</dbReference>
<dbReference type="InterPro" id="IPR037914">
    <property type="entry name" value="SpoVT-AbrB_sf"/>
</dbReference>
<dbReference type="GeneID" id="61224848"/>
<dbReference type="EMBL" id="CP019894">
    <property type="protein sequence ID" value="ARB03529.1"/>
    <property type="molecule type" value="Genomic_DNA"/>
</dbReference>
<dbReference type="InterPro" id="IPR007159">
    <property type="entry name" value="SpoVT-AbrB_dom"/>
</dbReference>
<evidence type="ECO:0000256" key="3">
    <source>
        <dbReference type="ARBA" id="ARBA00022737"/>
    </source>
</evidence>
<evidence type="ECO:0000259" key="8">
    <source>
        <dbReference type="PROSITE" id="PS51740"/>
    </source>
</evidence>
<organism evidence="10 12">
    <name type="scientific">Neisseria lactamica</name>
    <dbReference type="NCBI Taxonomy" id="486"/>
    <lineage>
        <taxon>Bacteria</taxon>
        <taxon>Pseudomonadati</taxon>
        <taxon>Pseudomonadota</taxon>
        <taxon>Betaproteobacteria</taxon>
        <taxon>Neisseriales</taxon>
        <taxon>Neisseriaceae</taxon>
        <taxon>Neisseria</taxon>
    </lineage>
</organism>
<dbReference type="SUPFAM" id="SSF89447">
    <property type="entry name" value="AbrB/MazE/MraZ-like"/>
    <property type="match status" value="1"/>
</dbReference>
<dbReference type="NCBIfam" id="TIGR00242">
    <property type="entry name" value="division/cell wall cluster transcriptional repressor MraZ"/>
    <property type="match status" value="1"/>
</dbReference>
<dbReference type="InterPro" id="IPR038619">
    <property type="entry name" value="MraZ_sf"/>
</dbReference>
<dbReference type="Proteomes" id="UP000191249">
    <property type="component" value="Chromosome"/>
</dbReference>
<evidence type="ECO:0000256" key="5">
    <source>
        <dbReference type="ARBA" id="ARBA00023125"/>
    </source>
</evidence>
<evidence type="ECO:0000313" key="12">
    <source>
        <dbReference type="Proteomes" id="UP000254193"/>
    </source>
</evidence>
<dbReference type="CDD" id="cd16320">
    <property type="entry name" value="MraZ_N"/>
    <property type="match status" value="1"/>
</dbReference>
<protein>
    <recommendedName>
        <fullName evidence="1 7">Transcriptional regulator MraZ</fullName>
    </recommendedName>
</protein>
<dbReference type="PANTHER" id="PTHR34701:SF1">
    <property type="entry name" value="TRANSCRIPTIONAL REGULATOR MRAZ"/>
    <property type="match status" value="1"/>
</dbReference>
<evidence type="ECO:0000256" key="7">
    <source>
        <dbReference type="HAMAP-Rule" id="MF_01008"/>
    </source>
</evidence>
<dbReference type="EMBL" id="UGRO01000002">
    <property type="protein sequence ID" value="SUA17691.1"/>
    <property type="molecule type" value="Genomic_DNA"/>
</dbReference>
<keyword evidence="6 7" id="KW-0804">Transcription</keyword>
<dbReference type="Gene3D" id="3.40.1550.20">
    <property type="entry name" value="Transcriptional regulator MraZ domain"/>
    <property type="match status" value="1"/>
</dbReference>
<keyword evidence="5 7" id="KW-0238">DNA-binding</keyword>
<dbReference type="GO" id="GO:0003700">
    <property type="term" value="F:DNA-binding transcription factor activity"/>
    <property type="evidence" value="ECO:0007669"/>
    <property type="project" value="UniProtKB-UniRule"/>
</dbReference>
<evidence type="ECO:0000313" key="10">
    <source>
        <dbReference type="EMBL" id="SUA17691.1"/>
    </source>
</evidence>
<keyword evidence="2 7" id="KW-0963">Cytoplasm</keyword>
<dbReference type="AlphaFoldDB" id="A0A1V0DR61"/>
<dbReference type="STRING" id="486.B2G52_00115"/>
<dbReference type="PANTHER" id="PTHR34701">
    <property type="entry name" value="TRANSCRIPTIONAL REGULATOR MRAZ"/>
    <property type="match status" value="1"/>
</dbReference>
<evidence type="ECO:0000256" key="1">
    <source>
        <dbReference type="ARBA" id="ARBA00013860"/>
    </source>
</evidence>
<dbReference type="GO" id="GO:0000976">
    <property type="term" value="F:transcription cis-regulatory region binding"/>
    <property type="evidence" value="ECO:0007669"/>
    <property type="project" value="TreeGrafter"/>
</dbReference>
<evidence type="ECO:0000256" key="4">
    <source>
        <dbReference type="ARBA" id="ARBA00023015"/>
    </source>
</evidence>
<dbReference type="Proteomes" id="UP000254193">
    <property type="component" value="Unassembled WGS sequence"/>
</dbReference>
<dbReference type="InterPro" id="IPR020603">
    <property type="entry name" value="MraZ_dom"/>
</dbReference>
<comment type="subunit">
    <text evidence="7">Forms oligomers.</text>
</comment>
<keyword evidence="12" id="KW-1185">Reference proteome</keyword>
<comment type="similarity">
    <text evidence="7">Belongs to the MraZ family.</text>
</comment>
<dbReference type="CDD" id="cd16321">
    <property type="entry name" value="MraZ_C"/>
    <property type="match status" value="1"/>
</dbReference>